<sequence length="113" mass="13162">DLAVFLRCYLGDTAGSETAVAELLRDFPDHKPSTLNVEGWKTIVTTDCQRQRQTRDKIRKQIEYSEVSEESMNKFNSLCRVATGSILQPQYVLTCRYVHYNKTWLRLSPFRVE</sequence>
<gene>
    <name evidence="1" type="ORF">g.356</name>
</gene>
<evidence type="ECO:0000313" key="1">
    <source>
        <dbReference type="EMBL" id="JAT18368.1"/>
    </source>
</evidence>
<dbReference type="AlphaFoldDB" id="A0A1B6L3V9"/>
<feature type="non-terminal residue" evidence="1">
    <location>
        <position position="113"/>
    </location>
</feature>
<dbReference type="EMBL" id="GEBQ01021609">
    <property type="protein sequence ID" value="JAT18368.1"/>
    <property type="molecule type" value="Transcribed_RNA"/>
</dbReference>
<proteinExistence type="predicted"/>
<name>A0A1B6L3V9_9HEMI</name>
<accession>A0A1B6L3V9</accession>
<feature type="non-terminal residue" evidence="1">
    <location>
        <position position="1"/>
    </location>
</feature>
<protein>
    <submittedName>
        <fullName evidence="1">Uncharacterized protein</fullName>
    </submittedName>
</protein>
<organism evidence="1">
    <name type="scientific">Graphocephala atropunctata</name>
    <dbReference type="NCBI Taxonomy" id="36148"/>
    <lineage>
        <taxon>Eukaryota</taxon>
        <taxon>Metazoa</taxon>
        <taxon>Ecdysozoa</taxon>
        <taxon>Arthropoda</taxon>
        <taxon>Hexapoda</taxon>
        <taxon>Insecta</taxon>
        <taxon>Pterygota</taxon>
        <taxon>Neoptera</taxon>
        <taxon>Paraneoptera</taxon>
        <taxon>Hemiptera</taxon>
        <taxon>Auchenorrhyncha</taxon>
        <taxon>Membracoidea</taxon>
        <taxon>Cicadellidae</taxon>
        <taxon>Cicadellinae</taxon>
        <taxon>Cicadellini</taxon>
        <taxon>Graphocephala</taxon>
    </lineage>
</organism>
<reference evidence="1" key="1">
    <citation type="submission" date="2015-11" db="EMBL/GenBank/DDBJ databases">
        <title>De novo transcriptome assembly of four potential Pierce s Disease insect vectors from Arizona vineyards.</title>
        <authorList>
            <person name="Tassone E.E."/>
        </authorList>
    </citation>
    <scope>NUCLEOTIDE SEQUENCE</scope>
</reference>